<comment type="subcellular location">
    <subcellularLocation>
        <location evidence="1">Cell membrane</location>
    </subcellularLocation>
    <subcellularLocation>
        <location evidence="2">Cytoplasm</location>
    </subcellularLocation>
</comment>
<feature type="compositionally biased region" description="Polar residues" evidence="10">
    <location>
        <begin position="1263"/>
        <end position="1277"/>
    </location>
</feature>
<evidence type="ECO:0000256" key="3">
    <source>
        <dbReference type="ARBA" id="ARBA00005978"/>
    </source>
</evidence>
<keyword evidence="6" id="KW-0963">Cytoplasm</keyword>
<keyword evidence="9" id="KW-0472">Membrane</keyword>
<reference evidence="12" key="1">
    <citation type="submission" date="2019-11" db="UniProtKB">
        <authorList>
            <consortium name="WormBaseParasite"/>
        </authorList>
    </citation>
    <scope>IDENTIFICATION</scope>
</reference>
<keyword evidence="5" id="KW-1003">Cell membrane</keyword>
<proteinExistence type="inferred from homology"/>
<feature type="compositionally biased region" description="Low complexity" evidence="10">
    <location>
        <begin position="811"/>
        <end position="831"/>
    </location>
</feature>
<evidence type="ECO:0000256" key="8">
    <source>
        <dbReference type="ARBA" id="ARBA00022703"/>
    </source>
</evidence>
<dbReference type="GO" id="GO:0032483">
    <property type="term" value="P:regulation of Rab protein signal transduction"/>
    <property type="evidence" value="ECO:0007669"/>
    <property type="project" value="TreeGrafter"/>
</dbReference>
<dbReference type="PROSITE" id="PS50211">
    <property type="entry name" value="DENN"/>
    <property type="match status" value="1"/>
</dbReference>
<dbReference type="InterPro" id="IPR039980">
    <property type="entry name" value="MADD"/>
</dbReference>
<dbReference type="InterPro" id="IPR005112">
    <property type="entry name" value="dDENN_dom"/>
</dbReference>
<keyword evidence="8" id="KW-0053">Apoptosis</keyword>
<feature type="region of interest" description="Disordered" evidence="10">
    <location>
        <begin position="1193"/>
        <end position="1215"/>
    </location>
</feature>
<dbReference type="InterPro" id="IPR005113">
    <property type="entry name" value="uDENN_dom"/>
</dbReference>
<dbReference type="GO" id="GO:0005085">
    <property type="term" value="F:guanyl-nucleotide exchange factor activity"/>
    <property type="evidence" value="ECO:0007669"/>
    <property type="project" value="UniProtKB-KW"/>
</dbReference>
<dbReference type="SMART" id="SM00799">
    <property type="entry name" value="DENN"/>
    <property type="match status" value="1"/>
</dbReference>
<evidence type="ECO:0000256" key="9">
    <source>
        <dbReference type="ARBA" id="ARBA00023136"/>
    </source>
</evidence>
<dbReference type="Pfam" id="PF02141">
    <property type="entry name" value="DENN"/>
    <property type="match status" value="1"/>
</dbReference>
<dbReference type="InterPro" id="IPR056574">
    <property type="entry name" value="Death_MADD"/>
</dbReference>
<dbReference type="GO" id="GO:0005886">
    <property type="term" value="C:plasma membrane"/>
    <property type="evidence" value="ECO:0007669"/>
    <property type="project" value="UniProtKB-SubCell"/>
</dbReference>
<feature type="compositionally biased region" description="Polar residues" evidence="10">
    <location>
        <begin position="1035"/>
        <end position="1049"/>
    </location>
</feature>
<evidence type="ECO:0000256" key="5">
    <source>
        <dbReference type="ARBA" id="ARBA00022475"/>
    </source>
</evidence>
<dbReference type="InterPro" id="IPR001194">
    <property type="entry name" value="cDENN_dom"/>
</dbReference>
<evidence type="ECO:0000313" key="12">
    <source>
        <dbReference type="WBParaSite" id="MCU_001889-RB"/>
    </source>
</evidence>
<dbReference type="WBParaSite" id="MCU_001889-RB">
    <property type="protein sequence ID" value="MCU_001889-RB"/>
    <property type="gene ID" value="MCU_001889"/>
</dbReference>
<evidence type="ECO:0000256" key="6">
    <source>
        <dbReference type="ARBA" id="ARBA00022490"/>
    </source>
</evidence>
<dbReference type="Gene3D" id="3.40.50.11500">
    <property type="match status" value="1"/>
</dbReference>
<evidence type="ECO:0000256" key="7">
    <source>
        <dbReference type="ARBA" id="ARBA00022658"/>
    </source>
</evidence>
<feature type="compositionally biased region" description="Polar residues" evidence="10">
    <location>
        <begin position="767"/>
        <end position="801"/>
    </location>
</feature>
<dbReference type="Pfam" id="PF25328">
    <property type="entry name" value="PH_MADD"/>
    <property type="match status" value="1"/>
</dbReference>
<dbReference type="PANTHER" id="PTHR13008">
    <property type="entry name" value="MAP-KINASE ACTIVATING DEATH DOMAIN PROTEIN MADD /DENN/AEX-3 C.ELEGANS"/>
    <property type="match status" value="1"/>
</dbReference>
<dbReference type="InterPro" id="IPR043153">
    <property type="entry name" value="DENN_C"/>
</dbReference>
<dbReference type="InterPro" id="IPR037516">
    <property type="entry name" value="Tripartite_DENN"/>
</dbReference>
<comment type="similarity">
    <text evidence="3">Belongs to the MADD family.</text>
</comment>
<accession>A0A5K3ENK6</accession>
<evidence type="ECO:0000256" key="1">
    <source>
        <dbReference type="ARBA" id="ARBA00004236"/>
    </source>
</evidence>
<feature type="region of interest" description="Disordered" evidence="10">
    <location>
        <begin position="1035"/>
        <end position="1069"/>
    </location>
</feature>
<evidence type="ECO:0000256" key="10">
    <source>
        <dbReference type="SAM" id="MobiDB-lite"/>
    </source>
</evidence>
<feature type="domain" description="UDENN" evidence="11">
    <location>
        <begin position="18"/>
        <end position="568"/>
    </location>
</feature>
<evidence type="ECO:0000256" key="2">
    <source>
        <dbReference type="ARBA" id="ARBA00004496"/>
    </source>
</evidence>
<dbReference type="Gene3D" id="3.30.450.200">
    <property type="match status" value="1"/>
</dbReference>
<protein>
    <recommendedName>
        <fullName evidence="4">MAP kinase-activating death domain protein</fullName>
    </recommendedName>
</protein>
<feature type="region of interest" description="Disordered" evidence="10">
    <location>
        <begin position="1253"/>
        <end position="1293"/>
    </location>
</feature>
<dbReference type="InterPro" id="IPR057469">
    <property type="entry name" value="PH_MADD"/>
</dbReference>
<dbReference type="Pfam" id="PF03456">
    <property type="entry name" value="uDENN"/>
    <property type="match status" value="1"/>
</dbReference>
<dbReference type="GO" id="GO:0042981">
    <property type="term" value="P:regulation of apoptotic process"/>
    <property type="evidence" value="ECO:0007669"/>
    <property type="project" value="TreeGrafter"/>
</dbReference>
<evidence type="ECO:0000256" key="4">
    <source>
        <dbReference type="ARBA" id="ARBA00017868"/>
    </source>
</evidence>
<dbReference type="PANTHER" id="PTHR13008:SF7">
    <property type="entry name" value="MAP KINASE-ACTIVATING DEATH DOMAIN PROTEIN"/>
    <property type="match status" value="1"/>
</dbReference>
<sequence>MALSFVSVKKPSPRLIDYVVFVGKRHPSRHGQPVSQPELLRVYPPQNHDDFALPSDVIFFCQPEGCYNTSSTSFVTDPRHSEGRSPQNIKMECFTFMLTDKESNTARFGVCLNFLRPIGRRKSNYIAEVTRRRIASFKSKLQQPILKIENNRIRSCDNLSDSSSSDDSLQGGCHHLDRPERPYTHTLTSICLVSRYQFCKKFQRCLQFLYTLIQKLHEGCKPRYSGRQTVWSVLTGAIESAEIPAVRKSVEEIDTWILRLLSIPAPVFGRTAIHAYLQPPDLAKPIIFALPDKHRFSLVDYPLHLPLSLLGIEKFIKVFFSLLLEQKIVLESSHHERLTTCVMSFTALCYPLQYLFTVIPLLPSSLKGAEQLLQAPSPYIIGIPRNFRDSRPSLQLPKDVLLVDLDTQELYGQGAQDPVPKLPAAVEKQLVSHLNKIYKASEALAGLRGLRDETSGVGVSRKDKITSKSHSLNLELNSPDFLFPDLDEDSLNVAIRVAMVRFFKSPYLLGGFTDHTRTVRLYPRPVVAFQYERFMKSRPDPAPFTIVLARTQAVEYFAEWSLMPDNLVYQKIGDDVFRPSEIGDKDQWFSDDLMIVPFQLWTERFDRGLLRPVVELLSSTPHQGCWSASKQLKVNDSSSATTFSASVSCEIGISSDSETPTDVGGSTDDDQANSDEKTFSDVESGDDDSMKHQASPLHKEDLFSSLALSTSEVVEYMQVGKELPPSLRPYYSPPASLVIPGTESPSSSAKLSSAYLDSSFSSRLLKRTTQSSASTPSHLHASTPTPTSDGGETRALNFNSPERQHDFDPGTSVKKASVAKLSVSSSESTSQAPPPSQPRTSMSTLGTIFDSWFVDGRRTSDDANDLAGRKQRAEMEVSENERFISGCVSGVQKGNQPGVFSRRRLQRLMEDESYRNMALAVANKNVGNPVPEGQHHISDVFLTSWDQFKAYVWLFIQIGVGVRQSFCPMTSTFVDSRGDIISPVGLAHALRELFTSQSEKERLLRGGICSAFGLLEMAHTHCHLLPKRRTQTLQANRKTQPPVSLSVPNSPKVRSGEISGNVSSEEDSWNMSLAPLPESDASCRGSEQDNEFFTFPVSRPFRAVDDSRQPAPFRFHLRDLPDLVELSQKLQCRLTEAFRNARTTSLPTSNQRQQKAYLSRNSVLRLSERIMSNQTMLQQPARSRTRRKFFLPSSHTIDDESGTISGKPNLPWRTRMRDRKESISDLHRTAPNSRPSSSCKRPIAESEAAFNVIDPQNPDASPLLTNASSSSSFNQMQNEDEGTHDPASSGGFSENTLEDLMLLPPYKSAESLGYRFRHGHLFQMAANVAPTVGTPPPSCVSVPALRKSLAAQRRTSRAELISTPTTDQAYTRTPSPHTPEGENEINHDHQRPKIGQTYLFEEAMINATSSKLWTNMQFWEDLFLDTVAQERCLLGMDFDPIEFFEHYSQLSPIDKKRLELDEDALLAGVMHNLIAFMVMARIPPDRIRLKIRRLLAKSHIGLHYTQKITQLLDCLEWLRGNDIDLLPIASRQFLPETFSVILVAEGDSEALIMEIYSDFLLIRSLNGDTVCRWWFDQIINVTHSPQTNVVCFQTRVDKTRERFIFTASNTRLLFTSIASAMGRVRSKVVQGQIIQKLGGRVDVVDVETGDRGQIHLGPNGFQLLFGDKSKLIPLDQVKKCKVANEDTFSFVVAGHGDSDVVWNFKTDLATILLNQWERLISVALVKKPLTIMSGAATPTSQSRAPSFSNLGAYDRQTRIPT</sequence>
<dbReference type="SMART" id="SM00800">
    <property type="entry name" value="uDENN"/>
    <property type="match status" value="1"/>
</dbReference>
<dbReference type="SMART" id="SM00801">
    <property type="entry name" value="dDENN"/>
    <property type="match status" value="1"/>
</dbReference>
<dbReference type="Pfam" id="PF23629">
    <property type="entry name" value="Death_MADD"/>
    <property type="match status" value="1"/>
</dbReference>
<name>A0A5K3ENK6_MESCO</name>
<keyword evidence="7" id="KW-0344">Guanine-nucleotide releasing factor</keyword>
<dbReference type="GO" id="GO:0006915">
    <property type="term" value="P:apoptotic process"/>
    <property type="evidence" value="ECO:0007669"/>
    <property type="project" value="UniProtKB-KW"/>
</dbReference>
<evidence type="ECO:0000259" key="11">
    <source>
        <dbReference type="PROSITE" id="PS50211"/>
    </source>
</evidence>
<feature type="region of interest" description="Disordered" evidence="10">
    <location>
        <begin position="766"/>
        <end position="844"/>
    </location>
</feature>
<dbReference type="GO" id="GO:0005829">
    <property type="term" value="C:cytosol"/>
    <property type="evidence" value="ECO:0007669"/>
    <property type="project" value="TreeGrafter"/>
</dbReference>
<feature type="region of interest" description="Disordered" evidence="10">
    <location>
        <begin position="1367"/>
        <end position="1388"/>
    </location>
</feature>
<feature type="region of interest" description="Disordered" evidence="10">
    <location>
        <begin position="654"/>
        <end position="696"/>
    </location>
</feature>
<organism evidence="12">
    <name type="scientific">Mesocestoides corti</name>
    <name type="common">Flatworm</name>
    <dbReference type="NCBI Taxonomy" id="53468"/>
    <lineage>
        <taxon>Eukaryota</taxon>
        <taxon>Metazoa</taxon>
        <taxon>Spiralia</taxon>
        <taxon>Lophotrochozoa</taxon>
        <taxon>Platyhelminthes</taxon>
        <taxon>Cestoda</taxon>
        <taxon>Eucestoda</taxon>
        <taxon>Cyclophyllidea</taxon>
        <taxon>Mesocestoididae</taxon>
        <taxon>Mesocestoides</taxon>
    </lineage>
</organism>